<dbReference type="PANTHER" id="PTHR34145">
    <property type="entry name" value="OS02G0105600 PROTEIN"/>
    <property type="match status" value="1"/>
</dbReference>
<proteinExistence type="predicted"/>
<evidence type="ECO:0000313" key="3">
    <source>
        <dbReference type="Proteomes" id="UP000823775"/>
    </source>
</evidence>
<evidence type="ECO:0000259" key="1">
    <source>
        <dbReference type="PROSITE" id="PS50181"/>
    </source>
</evidence>
<dbReference type="CDD" id="cd09917">
    <property type="entry name" value="F-box_SF"/>
    <property type="match status" value="1"/>
</dbReference>
<dbReference type="Pfam" id="PF23622">
    <property type="entry name" value="LRR_At1g61320_AtMIF1"/>
    <property type="match status" value="1"/>
</dbReference>
<dbReference type="Gene3D" id="1.20.1280.50">
    <property type="match status" value="1"/>
</dbReference>
<evidence type="ECO:0000313" key="2">
    <source>
        <dbReference type="EMBL" id="MCE3052024.1"/>
    </source>
</evidence>
<sequence>MNNAGVGVDPVRYDQGFSSDPMADLFCMSQTIEQIIKKPKNSRTNSDDPTLRLPHHILHSIFSYLTSQDLAHVRLVSKNWHRNTPSYFALNLDQSLFFKKIFPTAIIQSQFRNKYTDWVHSCLETSKSKLNKAEKRILRIYYDENINEIMRLIDGNNFHEVYLRFKDSLDYLPYMFRSTCFTLLHLNRCSIQPHIFHGEEKFNSLQELKLDSIMLFGETLSIFISKCPNIRELSLVNCMFLRSIVFPTKLDRLKKLYVELMNSCFSITKVQVIAPSLQVFQFVYRDQSHVAVNMDIRACRMLREFHLDCLKFPIGLDPQNFCSDFPRLETLLMGPCEASNTVKISSPSLRKLILFFTRMYEHHVVSAPNLCTYEYVGTTFKPFLNPSAAPNLLETRIGLAYNVEKINRAWFLKLRTRLQHFSNNILLTLCIRDEKEVREELKSRKEGNCCSCTMDKCWSHFLKEFEVHEKKSSEKDKLKFVFKFTWQLIIS</sequence>
<organism evidence="2 3">
    <name type="scientific">Datura stramonium</name>
    <name type="common">Jimsonweed</name>
    <name type="synonym">Common thornapple</name>
    <dbReference type="NCBI Taxonomy" id="4076"/>
    <lineage>
        <taxon>Eukaryota</taxon>
        <taxon>Viridiplantae</taxon>
        <taxon>Streptophyta</taxon>
        <taxon>Embryophyta</taxon>
        <taxon>Tracheophyta</taxon>
        <taxon>Spermatophyta</taxon>
        <taxon>Magnoliopsida</taxon>
        <taxon>eudicotyledons</taxon>
        <taxon>Gunneridae</taxon>
        <taxon>Pentapetalae</taxon>
        <taxon>asterids</taxon>
        <taxon>lamiids</taxon>
        <taxon>Solanales</taxon>
        <taxon>Solanaceae</taxon>
        <taxon>Solanoideae</taxon>
        <taxon>Datureae</taxon>
        <taxon>Datura</taxon>
    </lineage>
</organism>
<dbReference type="Pfam" id="PF12937">
    <property type="entry name" value="F-box-like"/>
    <property type="match status" value="1"/>
</dbReference>
<feature type="domain" description="F-box" evidence="1">
    <location>
        <begin position="47"/>
        <end position="101"/>
    </location>
</feature>
<name>A0ABS8WS89_DATST</name>
<dbReference type="InterPro" id="IPR053772">
    <property type="entry name" value="At1g61320/At1g61330-like"/>
</dbReference>
<accession>A0ABS8WS89</accession>
<dbReference type="PROSITE" id="PS50181">
    <property type="entry name" value="FBOX"/>
    <property type="match status" value="1"/>
</dbReference>
<dbReference type="Gene3D" id="3.80.10.10">
    <property type="entry name" value="Ribonuclease Inhibitor"/>
    <property type="match status" value="1"/>
</dbReference>
<dbReference type="SUPFAM" id="SSF81383">
    <property type="entry name" value="F-box domain"/>
    <property type="match status" value="1"/>
</dbReference>
<dbReference type="EMBL" id="JACEIK010009162">
    <property type="protein sequence ID" value="MCE3052024.1"/>
    <property type="molecule type" value="Genomic_DNA"/>
</dbReference>
<dbReference type="Proteomes" id="UP000823775">
    <property type="component" value="Unassembled WGS sequence"/>
</dbReference>
<dbReference type="PANTHER" id="PTHR34145:SF28">
    <property type="entry name" value="F-BOX DOMAIN-CONTAINING PROTEIN"/>
    <property type="match status" value="1"/>
</dbReference>
<dbReference type="InterPro" id="IPR055357">
    <property type="entry name" value="LRR_At1g61320_AtMIF1"/>
</dbReference>
<dbReference type="InterPro" id="IPR036047">
    <property type="entry name" value="F-box-like_dom_sf"/>
</dbReference>
<dbReference type="SUPFAM" id="SSF52047">
    <property type="entry name" value="RNI-like"/>
    <property type="match status" value="1"/>
</dbReference>
<dbReference type="InterPro" id="IPR001810">
    <property type="entry name" value="F-box_dom"/>
</dbReference>
<keyword evidence="3" id="KW-1185">Reference proteome</keyword>
<reference evidence="2 3" key="1">
    <citation type="journal article" date="2021" name="BMC Genomics">
        <title>Datura genome reveals duplications of psychoactive alkaloid biosynthetic genes and high mutation rate following tissue culture.</title>
        <authorList>
            <person name="Rajewski A."/>
            <person name="Carter-House D."/>
            <person name="Stajich J."/>
            <person name="Litt A."/>
        </authorList>
    </citation>
    <scope>NUCLEOTIDE SEQUENCE [LARGE SCALE GENOMIC DNA]</scope>
    <source>
        <strain evidence="2">AR-01</strain>
    </source>
</reference>
<comment type="caution">
    <text evidence="2">The sequence shown here is derived from an EMBL/GenBank/DDBJ whole genome shotgun (WGS) entry which is preliminary data.</text>
</comment>
<protein>
    <recommendedName>
        <fullName evidence="1">F-box domain-containing protein</fullName>
    </recommendedName>
</protein>
<dbReference type="InterPro" id="IPR032675">
    <property type="entry name" value="LRR_dom_sf"/>
</dbReference>
<gene>
    <name evidence="2" type="ORF">HAX54_051430</name>
</gene>